<dbReference type="Gene3D" id="3.60.21.10">
    <property type="match status" value="1"/>
</dbReference>
<evidence type="ECO:0000313" key="4">
    <source>
        <dbReference type="Proteomes" id="UP000005270"/>
    </source>
</evidence>
<dbReference type="STRING" id="1184251.TCELL_0909"/>
<gene>
    <name evidence="3" type="ordered locus">TCELL_0909</name>
</gene>
<feature type="domain" description="Calcineurin-like phosphoesterase" evidence="2">
    <location>
        <begin position="1"/>
        <end position="147"/>
    </location>
</feature>
<comment type="cofactor">
    <cofactor evidence="1">
        <name>a divalent metal cation</name>
        <dbReference type="ChEBI" id="CHEBI:60240"/>
    </cofactor>
</comment>
<dbReference type="eggNOG" id="arCOG01141">
    <property type="taxonomic scope" value="Archaea"/>
</dbReference>
<dbReference type="InParanoid" id="I3TEZ5"/>
<dbReference type="GO" id="GO:0046872">
    <property type="term" value="F:metal ion binding"/>
    <property type="evidence" value="ECO:0007669"/>
    <property type="project" value="UniProtKB-KW"/>
</dbReference>
<evidence type="ECO:0000313" key="3">
    <source>
        <dbReference type="EMBL" id="AFK51333.1"/>
    </source>
</evidence>
<sequence>MRILAIGDTHIPDRASRVPPLLLDLINRGSWDIVVFTGDLTGREVLEWVKRLAGSVYVVRGNMDYLPLPKTAVFDAGLFKLGVHHGDRVYPRGDIRQLTEIAVRLGVSVLFSGHTHSPFVEVDSTGRYLHINPGSLTGVWGGGDASMIPSMADVEVSGQVICVRLYELRNGGVRETSKCFSYEGGVFRYCQTSKPL</sequence>
<dbReference type="EMBL" id="CP003531">
    <property type="protein sequence ID" value="AFK51333.1"/>
    <property type="molecule type" value="Genomic_DNA"/>
</dbReference>
<keyword evidence="4" id="KW-1185">Reference proteome</keyword>
<dbReference type="AlphaFoldDB" id="I3TEZ5"/>
<evidence type="ECO:0000259" key="2">
    <source>
        <dbReference type="Pfam" id="PF12850"/>
    </source>
</evidence>
<dbReference type="GeneID" id="13013226"/>
<dbReference type="EC" id="3.1.4.-" evidence="1"/>
<comment type="similarity">
    <text evidence="1">Belongs to the metallophosphoesterase superfamily. YfcE family.</text>
</comment>
<evidence type="ECO:0000256" key="1">
    <source>
        <dbReference type="RuleBase" id="RU362039"/>
    </source>
</evidence>
<dbReference type="PANTHER" id="PTHR11124">
    <property type="entry name" value="VACUOLAR SORTING PROTEIN VPS29"/>
    <property type="match status" value="1"/>
</dbReference>
<dbReference type="GO" id="GO:0016787">
    <property type="term" value="F:hydrolase activity"/>
    <property type="evidence" value="ECO:0007669"/>
    <property type="project" value="UniProtKB-UniRule"/>
</dbReference>
<dbReference type="InterPro" id="IPR024654">
    <property type="entry name" value="Calcineurin-like_PHP_lpxH"/>
</dbReference>
<organism evidence="3 4">
    <name type="scientific">Thermogladius calderae (strain DSM 22663 / VKM B-2946 / 1633)</name>
    <dbReference type="NCBI Taxonomy" id="1184251"/>
    <lineage>
        <taxon>Archaea</taxon>
        <taxon>Thermoproteota</taxon>
        <taxon>Thermoprotei</taxon>
        <taxon>Desulfurococcales</taxon>
        <taxon>Desulfurococcaceae</taxon>
        <taxon>Thermogladius</taxon>
    </lineage>
</organism>
<dbReference type="SUPFAM" id="SSF56300">
    <property type="entry name" value="Metallo-dependent phosphatases"/>
    <property type="match status" value="1"/>
</dbReference>
<dbReference type="NCBIfam" id="TIGR00040">
    <property type="entry name" value="yfcE"/>
    <property type="match status" value="1"/>
</dbReference>
<name>I3TEZ5_THEC1</name>
<dbReference type="HOGENOM" id="CLU_063749_0_1_2"/>
<proteinExistence type="inferred from homology"/>
<dbReference type="OrthoDB" id="19174at2157"/>
<dbReference type="KEGG" id="thg:TCELL_0909"/>
<keyword evidence="1" id="KW-0479">Metal-binding</keyword>
<protein>
    <recommendedName>
        <fullName evidence="1">Phosphoesterase</fullName>
        <ecNumber evidence="1">3.1.4.-</ecNumber>
    </recommendedName>
</protein>
<dbReference type="InterPro" id="IPR029052">
    <property type="entry name" value="Metallo-depent_PP-like"/>
</dbReference>
<reference evidence="3 4" key="1">
    <citation type="journal article" date="2012" name="J. Bacteriol.">
        <title>Complete genome sequence of the hyperthermophilic cellulolytic Crenarchaeon 'Thermogladius cellulolyticus' 1633.</title>
        <authorList>
            <person name="Mardanov A.V."/>
            <person name="Kochetkova T.V."/>
            <person name="Beletsky A.V."/>
            <person name="Bonch-Osmolovskaya E.A."/>
            <person name="Ravin N.V."/>
            <person name="Skryabin K.G."/>
        </authorList>
    </citation>
    <scope>NUCLEOTIDE SEQUENCE [LARGE SCALE GENOMIC DNA]</scope>
    <source>
        <strain evidence="4">DSM 22663 / VKM B-2946 / 1633</strain>
    </source>
</reference>
<accession>I3TEZ5</accession>
<dbReference type="Pfam" id="PF12850">
    <property type="entry name" value="Metallophos_2"/>
    <property type="match status" value="1"/>
</dbReference>
<dbReference type="RefSeq" id="WP_014737583.1">
    <property type="nucleotide sequence ID" value="NC_017954.1"/>
</dbReference>
<dbReference type="Proteomes" id="UP000005270">
    <property type="component" value="Chromosome"/>
</dbReference>
<dbReference type="InterPro" id="IPR000979">
    <property type="entry name" value="Phosphodiesterase_MJ0936/Vps29"/>
</dbReference>